<proteinExistence type="predicted"/>
<evidence type="ECO:0000313" key="2">
    <source>
        <dbReference type="Proteomes" id="UP000235388"/>
    </source>
</evidence>
<dbReference type="Proteomes" id="UP000235388">
    <property type="component" value="Unassembled WGS sequence"/>
</dbReference>
<organism evidence="1 2">
    <name type="scientific">Puccinia coronata f. sp. avenae</name>
    <dbReference type="NCBI Taxonomy" id="200324"/>
    <lineage>
        <taxon>Eukaryota</taxon>
        <taxon>Fungi</taxon>
        <taxon>Dikarya</taxon>
        <taxon>Basidiomycota</taxon>
        <taxon>Pucciniomycotina</taxon>
        <taxon>Pucciniomycetes</taxon>
        <taxon>Pucciniales</taxon>
        <taxon>Pucciniaceae</taxon>
        <taxon>Puccinia</taxon>
    </lineage>
</organism>
<sequence length="66" mass="7424">MDRGILLASHLTLYFRVSLGSLLFLSFASGSPLSVSSSAHWSILTIIWLNQKVRLSPYRRLLTGQF</sequence>
<keyword evidence="2" id="KW-1185">Reference proteome</keyword>
<dbReference type="EMBL" id="PGCJ01001404">
    <property type="protein sequence ID" value="PLW05683.1"/>
    <property type="molecule type" value="Genomic_DNA"/>
</dbReference>
<gene>
    <name evidence="1" type="ORF">PCANC_28522</name>
</gene>
<protein>
    <submittedName>
        <fullName evidence="1">Uncharacterized protein</fullName>
    </submittedName>
</protein>
<dbReference type="AlphaFoldDB" id="A0A2N5RXI4"/>
<evidence type="ECO:0000313" key="1">
    <source>
        <dbReference type="EMBL" id="PLW05683.1"/>
    </source>
</evidence>
<reference evidence="1 2" key="1">
    <citation type="submission" date="2017-11" db="EMBL/GenBank/DDBJ databases">
        <title>De novo assembly and phasing of dikaryotic genomes from two isolates of Puccinia coronata f. sp. avenae, the causal agent of oat crown rust.</title>
        <authorList>
            <person name="Miller M.E."/>
            <person name="Zhang Y."/>
            <person name="Omidvar V."/>
            <person name="Sperschneider J."/>
            <person name="Schwessinger B."/>
            <person name="Raley C."/>
            <person name="Palmer J.M."/>
            <person name="Garnica D."/>
            <person name="Upadhyaya N."/>
            <person name="Rathjen J."/>
            <person name="Taylor J.M."/>
            <person name="Park R.F."/>
            <person name="Dodds P.N."/>
            <person name="Hirsch C.D."/>
            <person name="Kianian S.F."/>
            <person name="Figueroa M."/>
        </authorList>
    </citation>
    <scope>NUCLEOTIDE SEQUENCE [LARGE SCALE GENOMIC DNA]</scope>
    <source>
        <strain evidence="1">12NC29</strain>
    </source>
</reference>
<comment type="caution">
    <text evidence="1">The sequence shown here is derived from an EMBL/GenBank/DDBJ whole genome shotgun (WGS) entry which is preliminary data.</text>
</comment>
<accession>A0A2N5RXI4</accession>
<name>A0A2N5RXI4_9BASI</name>